<sequence length="53" mass="6300">VESVLARRRRSLGRDRAERRRRGLPRARRLSPRPRFRHGAAPLPSRPRLHLDL</sequence>
<gene>
    <name evidence="2" type="ORF">AVDCRST_MAG08-1621</name>
</gene>
<proteinExistence type="predicted"/>
<feature type="non-terminal residue" evidence="2">
    <location>
        <position position="1"/>
    </location>
</feature>
<dbReference type="AlphaFoldDB" id="A0A6J4I3S7"/>
<evidence type="ECO:0000256" key="1">
    <source>
        <dbReference type="SAM" id="MobiDB-lite"/>
    </source>
</evidence>
<reference evidence="2" key="1">
    <citation type="submission" date="2020-02" db="EMBL/GenBank/DDBJ databases">
        <authorList>
            <person name="Meier V. D."/>
        </authorList>
    </citation>
    <scope>NUCLEOTIDE SEQUENCE</scope>
    <source>
        <strain evidence="2">AVDCRST_MAG08</strain>
    </source>
</reference>
<evidence type="ECO:0000313" key="2">
    <source>
        <dbReference type="EMBL" id="CAA9241042.1"/>
    </source>
</evidence>
<accession>A0A6J4I3S7</accession>
<feature type="compositionally biased region" description="Basic residues" evidence="1">
    <location>
        <begin position="1"/>
        <end position="11"/>
    </location>
</feature>
<name>A0A6J4I3S7_9PROT</name>
<organism evidence="2">
    <name type="scientific">uncultured Acetobacteraceae bacterium</name>
    <dbReference type="NCBI Taxonomy" id="169975"/>
    <lineage>
        <taxon>Bacteria</taxon>
        <taxon>Pseudomonadati</taxon>
        <taxon>Pseudomonadota</taxon>
        <taxon>Alphaproteobacteria</taxon>
        <taxon>Acetobacterales</taxon>
        <taxon>Acetobacteraceae</taxon>
        <taxon>environmental samples</taxon>
    </lineage>
</organism>
<feature type="compositionally biased region" description="Basic residues" evidence="1">
    <location>
        <begin position="19"/>
        <end position="38"/>
    </location>
</feature>
<dbReference type="EMBL" id="CADCTG010000140">
    <property type="protein sequence ID" value="CAA9241042.1"/>
    <property type="molecule type" value="Genomic_DNA"/>
</dbReference>
<feature type="region of interest" description="Disordered" evidence="1">
    <location>
        <begin position="1"/>
        <end position="53"/>
    </location>
</feature>
<feature type="non-terminal residue" evidence="2">
    <location>
        <position position="53"/>
    </location>
</feature>
<protein>
    <submittedName>
        <fullName evidence="2">Uncharacterized protein</fullName>
    </submittedName>
</protein>